<keyword evidence="3" id="KW-0812">Transmembrane</keyword>
<dbReference type="InterPro" id="IPR027417">
    <property type="entry name" value="P-loop_NTPase"/>
</dbReference>
<dbReference type="PANTHER" id="PTHR12812:SF0">
    <property type="entry name" value="HEPARAN-SULFATE 6-O-SULFOTRANSFERASE"/>
    <property type="match status" value="1"/>
</dbReference>
<evidence type="ECO:0000256" key="4">
    <source>
        <dbReference type="ARBA" id="ARBA00022989"/>
    </source>
</evidence>
<evidence type="ECO:0000256" key="6">
    <source>
        <dbReference type="ARBA" id="ARBA00023180"/>
    </source>
</evidence>
<keyword evidence="8" id="KW-0489">Methyltransferase</keyword>
<evidence type="ECO:0000256" key="5">
    <source>
        <dbReference type="ARBA" id="ARBA00023136"/>
    </source>
</evidence>
<keyword evidence="8" id="KW-0132">Cell division</keyword>
<dbReference type="CDD" id="cd02440">
    <property type="entry name" value="AdoMet_MTases"/>
    <property type="match status" value="1"/>
</dbReference>
<dbReference type="InterPro" id="IPR029063">
    <property type="entry name" value="SAM-dependent_MTases_sf"/>
</dbReference>
<dbReference type="GO" id="GO:0051301">
    <property type="term" value="P:cell division"/>
    <property type="evidence" value="ECO:0007669"/>
    <property type="project" value="UniProtKB-KW"/>
</dbReference>
<protein>
    <submittedName>
        <fullName evidence="8">SAM-dependent methyltransferase/FtsZ-binding cell division protein ZapB</fullName>
    </submittedName>
</protein>
<sequence length="742" mass="88200">MYNNEKTKYFYLHMPKCAGTSLRIFLQEHFGRNIYFTGTEQVSDFSQEMWEEVSFIGGYLTPNFKEIYGEYTEIIEFTILRDPIKRYISHYNYYKEMFSLPYFTERFRNIGSFEGYERDVIEYQKDIYENITSKSFEEFIDYENFRAETDNIFARMLMEKNKYPQNFGSSKTMNKSNFIDMEIIYKRLDDMAFVGIQEDMNTTLKFTCDLLGIPEHKPKKESITQKNYISIDDLSPDILDKIQSRLELDYQIYEYGKKLFYMKKEQVIGDKTLKKHYSKNGSKIDLEVIDLLKNKKERSAIFKRENIVHKTIIDKNSRILEIGPLNRPLITREEFPNSFYADIRSTEDIKKLYTSNDYLKLTGIYIDPNTIIDIDYMLTDSYEETFKDEEKFDFIIASHVLEHVPDLIFFLRDASSALKENGKIIILYPDKRYCFDHFREPASFRDAYDVFVRGTKETSRMVLDFYNTVIAENNAEVFWDSSEMQKLLPKNNTDDAITAYNKALNGEKPDDVHFWPFTDGGFLRFLYDCIRAKLIPYCCIDYCPTFEGTQEFFVVLERNDEILADNINELNWLSLLIASSETDYFNSNHINMRNQINSLNQSEAELNYRINELKQYSSSLENELNLLRENNDNLQNDINILRENNDNLQNDINILRENNDNLQNDLNILRENNDNLQNELNLLRQNNDNLHNEINLVRQNNTNQQNVIKSLQEKNDTFEYSTIWRMTKPLRILLDSIKKIIR</sequence>
<name>A0ABS4I2R9_9BACL</name>
<keyword evidence="9" id="KW-1185">Reference proteome</keyword>
<keyword evidence="4" id="KW-1133">Transmembrane helix</keyword>
<keyword evidence="7" id="KW-0175">Coiled coil</keyword>
<evidence type="ECO:0000313" key="9">
    <source>
        <dbReference type="Proteomes" id="UP001519344"/>
    </source>
</evidence>
<keyword evidence="6" id="KW-0325">Glycoprotein</keyword>
<keyword evidence="5" id="KW-0472">Membrane</keyword>
<dbReference type="InterPro" id="IPR005331">
    <property type="entry name" value="Sulfotransferase"/>
</dbReference>
<dbReference type="InterPro" id="IPR010635">
    <property type="entry name" value="Heparan_SO4-6-sulfoTrfase"/>
</dbReference>
<dbReference type="Pfam" id="PF13489">
    <property type="entry name" value="Methyltransf_23"/>
    <property type="match status" value="1"/>
</dbReference>
<dbReference type="EMBL" id="JAGGKV010000012">
    <property type="protein sequence ID" value="MBP1965208.1"/>
    <property type="molecule type" value="Genomic_DNA"/>
</dbReference>
<dbReference type="RefSeq" id="WP_167051927.1">
    <property type="nucleotide sequence ID" value="NZ_JAAOZR010000001.1"/>
</dbReference>
<dbReference type="PANTHER" id="PTHR12812">
    <property type="entry name" value="HEPARAN SULFATE 6-O-SULFOTRANSFERASE 3"/>
    <property type="match status" value="1"/>
</dbReference>
<comment type="subcellular location">
    <subcellularLocation>
        <location evidence="1">Membrane</location>
        <topology evidence="1">Single-pass membrane protein</topology>
    </subcellularLocation>
</comment>
<evidence type="ECO:0000256" key="2">
    <source>
        <dbReference type="ARBA" id="ARBA00022679"/>
    </source>
</evidence>
<evidence type="ECO:0000313" key="8">
    <source>
        <dbReference type="EMBL" id="MBP1965208.1"/>
    </source>
</evidence>
<dbReference type="GO" id="GO:0008168">
    <property type="term" value="F:methyltransferase activity"/>
    <property type="evidence" value="ECO:0007669"/>
    <property type="project" value="UniProtKB-KW"/>
</dbReference>
<dbReference type="Gene3D" id="1.10.287.1490">
    <property type="match status" value="1"/>
</dbReference>
<gene>
    <name evidence="8" type="ORF">J2Z65_004441</name>
</gene>
<evidence type="ECO:0000256" key="3">
    <source>
        <dbReference type="ARBA" id="ARBA00022692"/>
    </source>
</evidence>
<dbReference type="SUPFAM" id="SSF57997">
    <property type="entry name" value="Tropomyosin"/>
    <property type="match status" value="1"/>
</dbReference>
<evidence type="ECO:0000256" key="7">
    <source>
        <dbReference type="SAM" id="Coils"/>
    </source>
</evidence>
<organism evidence="8 9">
    <name type="scientific">Paenibacillus aceris</name>
    <dbReference type="NCBI Taxonomy" id="869555"/>
    <lineage>
        <taxon>Bacteria</taxon>
        <taxon>Bacillati</taxon>
        <taxon>Bacillota</taxon>
        <taxon>Bacilli</taxon>
        <taxon>Bacillales</taxon>
        <taxon>Paenibacillaceae</taxon>
        <taxon>Paenibacillus</taxon>
    </lineage>
</organism>
<evidence type="ECO:0000256" key="1">
    <source>
        <dbReference type="ARBA" id="ARBA00004167"/>
    </source>
</evidence>
<dbReference type="SUPFAM" id="SSF52540">
    <property type="entry name" value="P-loop containing nucleoside triphosphate hydrolases"/>
    <property type="match status" value="1"/>
</dbReference>
<reference evidence="8 9" key="1">
    <citation type="submission" date="2021-03" db="EMBL/GenBank/DDBJ databases">
        <title>Genomic Encyclopedia of Type Strains, Phase IV (KMG-IV): sequencing the most valuable type-strain genomes for metagenomic binning, comparative biology and taxonomic classification.</title>
        <authorList>
            <person name="Goeker M."/>
        </authorList>
    </citation>
    <scope>NUCLEOTIDE SEQUENCE [LARGE SCALE GENOMIC DNA]</scope>
    <source>
        <strain evidence="8 9">DSM 24950</strain>
    </source>
</reference>
<dbReference type="Proteomes" id="UP001519344">
    <property type="component" value="Unassembled WGS sequence"/>
</dbReference>
<keyword evidence="8" id="KW-0131">Cell cycle</keyword>
<dbReference type="Pfam" id="PF03567">
    <property type="entry name" value="Sulfotransfer_2"/>
    <property type="match status" value="1"/>
</dbReference>
<accession>A0ABS4I2R9</accession>
<dbReference type="Gene3D" id="3.40.50.300">
    <property type="entry name" value="P-loop containing nucleotide triphosphate hydrolases"/>
    <property type="match status" value="1"/>
</dbReference>
<comment type="caution">
    <text evidence="8">The sequence shown here is derived from an EMBL/GenBank/DDBJ whole genome shotgun (WGS) entry which is preliminary data.</text>
</comment>
<dbReference type="GO" id="GO:0032259">
    <property type="term" value="P:methylation"/>
    <property type="evidence" value="ECO:0007669"/>
    <property type="project" value="UniProtKB-KW"/>
</dbReference>
<feature type="coiled-coil region" evidence="7">
    <location>
        <begin position="610"/>
        <end position="714"/>
    </location>
</feature>
<proteinExistence type="predicted"/>
<dbReference type="Gene3D" id="3.40.50.150">
    <property type="entry name" value="Vaccinia Virus protein VP39"/>
    <property type="match status" value="1"/>
</dbReference>
<keyword evidence="2" id="KW-0808">Transferase</keyword>
<dbReference type="SUPFAM" id="SSF53335">
    <property type="entry name" value="S-adenosyl-L-methionine-dependent methyltransferases"/>
    <property type="match status" value="1"/>
</dbReference>